<dbReference type="PANTHER" id="PTHR38121:SF2">
    <property type="entry name" value="ACYLTRANSFERASE 3 DOMAIN-CONTAINING PROTEIN"/>
    <property type="match status" value="1"/>
</dbReference>
<dbReference type="GO" id="GO:0004553">
    <property type="term" value="F:hydrolase activity, hydrolyzing O-glycosyl compounds"/>
    <property type="evidence" value="ECO:0007669"/>
    <property type="project" value="InterPro"/>
</dbReference>
<organism evidence="10 11">
    <name type="scientific">Rhizopus oryzae</name>
    <name type="common">Mucormycosis agent</name>
    <name type="synonym">Rhizopus arrhizus var. delemar</name>
    <dbReference type="NCBI Taxonomy" id="64495"/>
    <lineage>
        <taxon>Eukaryota</taxon>
        <taxon>Fungi</taxon>
        <taxon>Fungi incertae sedis</taxon>
        <taxon>Mucoromycota</taxon>
        <taxon>Mucoromycotina</taxon>
        <taxon>Mucoromycetes</taxon>
        <taxon>Mucorales</taxon>
        <taxon>Mucorineae</taxon>
        <taxon>Rhizopodaceae</taxon>
        <taxon>Rhizopus</taxon>
    </lineage>
</organism>
<feature type="active site" description="Nucleophile" evidence="8">
    <location>
        <position position="414"/>
    </location>
</feature>
<keyword evidence="7" id="KW-0326">Glycosidase</keyword>
<dbReference type="PRINTS" id="PR00737">
    <property type="entry name" value="GLHYDRLASE16"/>
</dbReference>
<evidence type="ECO:0000256" key="4">
    <source>
        <dbReference type="ARBA" id="ARBA00023015"/>
    </source>
</evidence>
<dbReference type="InterPro" id="IPR008264">
    <property type="entry name" value="Beta_glucanase"/>
</dbReference>
<dbReference type="SUPFAM" id="SSF49899">
    <property type="entry name" value="Concanavalin A-like lectins/glucanases"/>
    <property type="match status" value="1"/>
</dbReference>
<gene>
    <name evidence="10" type="ORF">G6F64_009244</name>
</gene>
<sequence>MLPQFGFIVAQAGADSQQPPYYARPYIQPSNEYYENQFYQQPLPPIVQPTDWSYYQEWQQPQPFGAHKPIQEAESHWQEESDTLYESEKIRQKQEYNDLMLWMDSEFWEQRDDTYKERHQYLKDELKTVEQGTHSAFEDAMLDIEVRKEQTIECAENFKDYELSLINYQYEMEVNLLQEEYRTEKNGLQTLMLQTIAEKRKLIKEDKEDYEVNDVFDEAYKKIAKNKRILRKKSNLYERHASPSRLERRKQNRTQMLYNIHAAPSSVEQEELEADLLQMKIHAPQVLRNKTTKNTAITSSIQCDCGFQDNLTTTWSDVWHMNFQNRPSPSNLYAINDLFFANYIIEAKYNDSYARIFHKENVNTLEDAIQIAITLNQTSNEIICGGFGTTRSFMKSTSVNGSVASMFAYHPQGEIDIEIVSALHPPQAYFAVHPGLTVQSRASPLTHGNWFFSFDPSLDYHEYRFDWLPGLTIFYVDGIERYRMTTNILDQPSRIMFNHWTDGNIKFSQGPVKQDASLYIKNMTFFFNSTDTQPSCLVTNQACKVQGNSSFKF</sequence>
<dbReference type="PANTHER" id="PTHR38121">
    <property type="entry name" value="GH16 DOMAIN-CONTAINING PROTEIN"/>
    <property type="match status" value="1"/>
</dbReference>
<dbReference type="SMART" id="SM01401">
    <property type="entry name" value="Sds3"/>
    <property type="match status" value="1"/>
</dbReference>
<evidence type="ECO:0000256" key="6">
    <source>
        <dbReference type="ARBA" id="ARBA00023242"/>
    </source>
</evidence>
<dbReference type="InterPro" id="IPR013320">
    <property type="entry name" value="ConA-like_dom_sf"/>
</dbReference>
<evidence type="ECO:0000256" key="8">
    <source>
        <dbReference type="PIRSR" id="PIRSR608264-1"/>
    </source>
</evidence>
<dbReference type="Gene3D" id="2.60.120.200">
    <property type="match status" value="1"/>
</dbReference>
<keyword evidence="11" id="KW-1185">Reference proteome</keyword>
<reference evidence="10" key="1">
    <citation type="journal article" date="2020" name="Microb. Genom.">
        <title>Genetic diversity of clinical and environmental Mucorales isolates obtained from an investigation of mucormycosis cases among solid organ transplant recipients.</title>
        <authorList>
            <person name="Nguyen M.H."/>
            <person name="Kaul D."/>
            <person name="Muto C."/>
            <person name="Cheng S.J."/>
            <person name="Richter R.A."/>
            <person name="Bruno V.M."/>
            <person name="Liu G."/>
            <person name="Beyhan S."/>
            <person name="Sundermann A.J."/>
            <person name="Mounaud S."/>
            <person name="Pasculle A.W."/>
            <person name="Nierman W.C."/>
            <person name="Driscoll E."/>
            <person name="Cumbie R."/>
            <person name="Clancy C.J."/>
            <person name="Dupont C.L."/>
        </authorList>
    </citation>
    <scope>NUCLEOTIDE SEQUENCE</scope>
    <source>
        <strain evidence="10">GL11</strain>
    </source>
</reference>
<dbReference type="Pfam" id="PF00722">
    <property type="entry name" value="Glyco_hydro_16"/>
    <property type="match status" value="1"/>
</dbReference>
<feature type="domain" description="GH16" evidence="9">
    <location>
        <begin position="321"/>
        <end position="531"/>
    </location>
</feature>
<keyword evidence="2" id="KW-0678">Repressor</keyword>
<evidence type="ECO:0000259" key="9">
    <source>
        <dbReference type="PROSITE" id="PS51762"/>
    </source>
</evidence>
<evidence type="ECO:0000313" key="11">
    <source>
        <dbReference type="Proteomes" id="UP000716291"/>
    </source>
</evidence>
<dbReference type="InterPro" id="IPR000757">
    <property type="entry name" value="Beta-glucanase-like"/>
</dbReference>
<keyword evidence="4" id="KW-0805">Transcription regulation</keyword>
<keyword evidence="5" id="KW-0804">Transcription</keyword>
<accession>A0A9P7BNU3</accession>
<dbReference type="GO" id="GO:0005975">
    <property type="term" value="P:carbohydrate metabolic process"/>
    <property type="evidence" value="ECO:0007669"/>
    <property type="project" value="InterPro"/>
</dbReference>
<name>A0A9P7BNU3_RHIOR</name>
<dbReference type="Proteomes" id="UP000716291">
    <property type="component" value="Unassembled WGS sequence"/>
</dbReference>
<protein>
    <recommendedName>
        <fullName evidence="9">GH16 domain-containing protein</fullName>
    </recommendedName>
</protein>
<dbReference type="CDD" id="cd00413">
    <property type="entry name" value="Glyco_hydrolase_16"/>
    <property type="match status" value="1"/>
</dbReference>
<evidence type="ECO:0000256" key="3">
    <source>
        <dbReference type="ARBA" id="ARBA00022801"/>
    </source>
</evidence>
<evidence type="ECO:0000256" key="1">
    <source>
        <dbReference type="ARBA" id="ARBA00004123"/>
    </source>
</evidence>
<keyword evidence="6" id="KW-0539">Nucleus</keyword>
<evidence type="ECO:0000256" key="5">
    <source>
        <dbReference type="ARBA" id="ARBA00023163"/>
    </source>
</evidence>
<dbReference type="EMBL" id="JAANQT010001647">
    <property type="protein sequence ID" value="KAG1304398.1"/>
    <property type="molecule type" value="Genomic_DNA"/>
</dbReference>
<dbReference type="OrthoDB" id="25131at2759"/>
<dbReference type="AlphaFoldDB" id="A0A9P7BNU3"/>
<evidence type="ECO:0000313" key="10">
    <source>
        <dbReference type="EMBL" id="KAG1304398.1"/>
    </source>
</evidence>
<dbReference type="PROSITE" id="PS51762">
    <property type="entry name" value="GH16_2"/>
    <property type="match status" value="1"/>
</dbReference>
<proteinExistence type="predicted"/>
<evidence type="ECO:0000256" key="2">
    <source>
        <dbReference type="ARBA" id="ARBA00022491"/>
    </source>
</evidence>
<dbReference type="Pfam" id="PF08598">
    <property type="entry name" value="Sds3"/>
    <property type="match status" value="1"/>
</dbReference>
<dbReference type="GO" id="GO:0005654">
    <property type="term" value="C:nucleoplasm"/>
    <property type="evidence" value="ECO:0007669"/>
    <property type="project" value="UniProtKB-ARBA"/>
</dbReference>
<keyword evidence="3" id="KW-0378">Hydrolase</keyword>
<comment type="caution">
    <text evidence="10">The sequence shown here is derived from an EMBL/GenBank/DDBJ whole genome shotgun (WGS) entry which is preliminary data.</text>
</comment>
<dbReference type="GO" id="GO:0010468">
    <property type="term" value="P:regulation of gene expression"/>
    <property type="evidence" value="ECO:0007669"/>
    <property type="project" value="UniProtKB-ARBA"/>
</dbReference>
<comment type="subcellular location">
    <subcellularLocation>
        <location evidence="1">Nucleus</location>
    </subcellularLocation>
</comment>
<dbReference type="InterPro" id="IPR013907">
    <property type="entry name" value="Sds3"/>
</dbReference>
<feature type="active site" description="Proton donor" evidence="8">
    <location>
        <position position="418"/>
    </location>
</feature>
<evidence type="ECO:0000256" key="7">
    <source>
        <dbReference type="ARBA" id="ARBA00023295"/>
    </source>
</evidence>